<name>C7N2M6_SLAHD</name>
<sequence length="154" mass="16597">MRIDIPGWATVDIEYVICDYNGTIAVDGMLIPELAPRLERLAQLVEVHVLTADTFGTVREQCAPFDVQVDVFPSDHAALSKQQVAASLPGGVCCLGNGFNDRLMFQEADLAIAIMEHEGASVVSLNCADVVVSRAADAFDLLLNPKRLIATLRG</sequence>
<dbReference type="EMBL" id="CP001684">
    <property type="protein sequence ID" value="ACV23534.1"/>
    <property type="molecule type" value="Genomic_DNA"/>
</dbReference>
<gene>
    <name evidence="1" type="ordered locus">Shel_25270</name>
</gene>
<dbReference type="SUPFAM" id="SSF56784">
    <property type="entry name" value="HAD-like"/>
    <property type="match status" value="1"/>
</dbReference>
<accession>C7N2M6</accession>
<dbReference type="Gene3D" id="3.40.50.1000">
    <property type="entry name" value="HAD superfamily/HAD-like"/>
    <property type="match status" value="1"/>
</dbReference>
<dbReference type="RefSeq" id="WP_012799632.1">
    <property type="nucleotide sequence ID" value="NC_013165.1"/>
</dbReference>
<reference evidence="1 2" key="1">
    <citation type="journal article" date="2009" name="Stand. Genomic Sci.">
        <title>Complete genome sequence of Slackia heliotrinireducens type strain (RHS 1).</title>
        <authorList>
            <person name="Pukall R."/>
            <person name="Lapidus A."/>
            <person name="Nolan M."/>
            <person name="Copeland A."/>
            <person name="Glavina Del Rio T."/>
            <person name="Lucas S."/>
            <person name="Chen F."/>
            <person name="Tice H."/>
            <person name="Cheng J.F."/>
            <person name="Chertkov O."/>
            <person name="Bruce D."/>
            <person name="Goodwin L."/>
            <person name="Kuske C."/>
            <person name="Brettin T."/>
            <person name="Detter J.C."/>
            <person name="Han C."/>
            <person name="Pitluck S."/>
            <person name="Pati A."/>
            <person name="Mavrommatis K."/>
            <person name="Ivanova N."/>
            <person name="Ovchinnikova G."/>
            <person name="Chen A."/>
            <person name="Palaniappan K."/>
            <person name="Schneider S."/>
            <person name="Rohde M."/>
            <person name="Chain P."/>
            <person name="D'haeseleer P."/>
            <person name="Goker M."/>
            <person name="Bristow J."/>
            <person name="Eisen J.A."/>
            <person name="Markowitz V."/>
            <person name="Kyrpides N.C."/>
            <person name="Klenk H.P."/>
            <person name="Hugenholtz P."/>
        </authorList>
    </citation>
    <scope>NUCLEOTIDE SEQUENCE [LARGE SCALE GENOMIC DNA]</scope>
    <source>
        <strain evidence="2">ATCC 29202 / DSM 20476 / NCTC 11029 / RHS 1</strain>
    </source>
</reference>
<evidence type="ECO:0000313" key="2">
    <source>
        <dbReference type="Proteomes" id="UP000002026"/>
    </source>
</evidence>
<dbReference type="HOGENOM" id="CLU_142246_0_0_11"/>
<keyword evidence="2" id="KW-1185">Reference proteome</keyword>
<proteinExistence type="predicted"/>
<evidence type="ECO:0000313" key="1">
    <source>
        <dbReference type="EMBL" id="ACV23534.1"/>
    </source>
</evidence>
<dbReference type="InterPro" id="IPR023214">
    <property type="entry name" value="HAD_sf"/>
</dbReference>
<dbReference type="Proteomes" id="UP000002026">
    <property type="component" value="Chromosome"/>
</dbReference>
<dbReference type="AlphaFoldDB" id="C7N2M6"/>
<dbReference type="STRING" id="471855.Shel_25270"/>
<organism evidence="1 2">
    <name type="scientific">Slackia heliotrinireducens (strain ATCC 29202 / DSM 20476 / NCTC 11029 / RHS 1)</name>
    <name type="common">Peptococcus heliotrinreducens</name>
    <dbReference type="NCBI Taxonomy" id="471855"/>
    <lineage>
        <taxon>Bacteria</taxon>
        <taxon>Bacillati</taxon>
        <taxon>Actinomycetota</taxon>
        <taxon>Coriobacteriia</taxon>
        <taxon>Eggerthellales</taxon>
        <taxon>Eggerthellaceae</taxon>
        <taxon>Slackia</taxon>
    </lineage>
</organism>
<dbReference type="eggNOG" id="COG4087">
    <property type="taxonomic scope" value="Bacteria"/>
</dbReference>
<dbReference type="KEGG" id="shi:Shel_25270"/>
<dbReference type="InterPro" id="IPR036412">
    <property type="entry name" value="HAD-like_sf"/>
</dbReference>
<protein>
    <submittedName>
        <fullName evidence="1">Soluble P-type ATPase</fullName>
    </submittedName>
</protein>